<dbReference type="PROSITE" id="PS00107">
    <property type="entry name" value="PROTEIN_KINASE_ATP"/>
    <property type="match status" value="1"/>
</dbReference>
<dbReference type="InterPro" id="IPR017441">
    <property type="entry name" value="Protein_kinase_ATP_BS"/>
</dbReference>
<reference evidence="8" key="1">
    <citation type="submission" date="2006-10" db="EMBL/GenBank/DDBJ databases">
        <authorList>
            <person name="Amadeo P."/>
            <person name="Zhao Q."/>
            <person name="Wortman J."/>
            <person name="Fraser-Liggett C."/>
            <person name="Carlton J."/>
        </authorList>
    </citation>
    <scope>NUCLEOTIDE SEQUENCE</scope>
    <source>
        <strain evidence="8">G3</strain>
    </source>
</reference>
<dbReference type="GO" id="GO:0005737">
    <property type="term" value="C:cytoplasm"/>
    <property type="evidence" value="ECO:0000318"/>
    <property type="project" value="GO_Central"/>
</dbReference>
<dbReference type="OrthoDB" id="5800476at2759"/>
<dbReference type="STRING" id="5722.A2DTG1"/>
<evidence type="ECO:0000313" key="8">
    <source>
        <dbReference type="EMBL" id="EAY16270.1"/>
    </source>
</evidence>
<evidence type="ECO:0000256" key="5">
    <source>
        <dbReference type="RuleBase" id="RU000304"/>
    </source>
</evidence>
<keyword evidence="8" id="KW-0418">Kinase</keyword>
<dbReference type="GO" id="GO:0006897">
    <property type="term" value="P:endocytosis"/>
    <property type="evidence" value="ECO:0000318"/>
    <property type="project" value="GO_Central"/>
</dbReference>
<sequence length="428" mass="49251">MKVAKDHLWAGRFSLGEKIGAGGFGQIYEAEDTRQHIKVALKIEPNDVKNSPLEIESKMYGVFTNNNYVPKMYFYGSDSDKNLLAIDLLDKSLEKHLADCKRKMSLKTVLMLIDQMITCVQYIHSCDFIHRDIKPENFMTGCGEFSKRIYIIDFGLCKRYRNQYNHQHIPYTEGNSLTGTPRYASINALAGGKQSRRDDMESLGYVWIYLLKGELPWMDEKSEDVNVKFAKVLKKKQSTKIEDLCKGLPIEFTRYFEMIKSLQFHQEPEYDQYRQMFRTLFDSEGFERDYIYDWSNVESEQAEAKQNGTAGYRRTKRARKVVQVEELLAMKSNAKVEEDKTPTEDSKGGFILGRGHREKVEAQKQAAAQSAEESAPKQKIVRKRTMTRGVSSPMMAPTPGIDTKAKMTMEMNYFKPPPPPPPKIASRI</sequence>
<gene>
    <name evidence="8" type="ORF">TVAG_423230</name>
</gene>
<dbReference type="CDD" id="cd14016">
    <property type="entry name" value="STKc_CK1"/>
    <property type="match status" value="1"/>
</dbReference>
<dbReference type="PROSITE" id="PS00108">
    <property type="entry name" value="PROTEIN_KINASE_ST"/>
    <property type="match status" value="1"/>
</dbReference>
<comment type="similarity">
    <text evidence="5">Belongs to the protein kinase superfamily.</text>
</comment>
<keyword evidence="3 4" id="KW-0067">ATP-binding</keyword>
<dbReference type="InterPro" id="IPR050235">
    <property type="entry name" value="CK1_Ser-Thr_kinase"/>
</dbReference>
<dbReference type="Proteomes" id="UP000001542">
    <property type="component" value="Unassembled WGS sequence"/>
</dbReference>
<keyword evidence="5" id="KW-0723">Serine/threonine-protein kinase</keyword>
<name>A2DTG1_TRIV3</name>
<reference evidence="8" key="2">
    <citation type="journal article" date="2007" name="Science">
        <title>Draft genome sequence of the sexually transmitted pathogen Trichomonas vaginalis.</title>
        <authorList>
            <person name="Carlton J.M."/>
            <person name="Hirt R.P."/>
            <person name="Silva J.C."/>
            <person name="Delcher A.L."/>
            <person name="Schatz M."/>
            <person name="Zhao Q."/>
            <person name="Wortman J.R."/>
            <person name="Bidwell S.L."/>
            <person name="Alsmark U.C.M."/>
            <person name="Besteiro S."/>
            <person name="Sicheritz-Ponten T."/>
            <person name="Noel C.J."/>
            <person name="Dacks J.B."/>
            <person name="Foster P.G."/>
            <person name="Simillion C."/>
            <person name="Van de Peer Y."/>
            <person name="Miranda-Saavedra D."/>
            <person name="Barton G.J."/>
            <person name="Westrop G.D."/>
            <person name="Mueller S."/>
            <person name="Dessi D."/>
            <person name="Fiori P.L."/>
            <person name="Ren Q."/>
            <person name="Paulsen I."/>
            <person name="Zhang H."/>
            <person name="Bastida-Corcuera F.D."/>
            <person name="Simoes-Barbosa A."/>
            <person name="Brown M.T."/>
            <person name="Hayes R.D."/>
            <person name="Mukherjee M."/>
            <person name="Okumura C.Y."/>
            <person name="Schneider R."/>
            <person name="Smith A.J."/>
            <person name="Vanacova S."/>
            <person name="Villalvazo M."/>
            <person name="Haas B.J."/>
            <person name="Pertea M."/>
            <person name="Feldblyum T.V."/>
            <person name="Utterback T.R."/>
            <person name="Shu C.L."/>
            <person name="Osoegawa K."/>
            <person name="de Jong P.J."/>
            <person name="Hrdy I."/>
            <person name="Horvathova L."/>
            <person name="Zubacova Z."/>
            <person name="Dolezal P."/>
            <person name="Malik S.B."/>
            <person name="Logsdon J.M. Jr."/>
            <person name="Henze K."/>
            <person name="Gupta A."/>
            <person name="Wang C.C."/>
            <person name="Dunne R.L."/>
            <person name="Upcroft J.A."/>
            <person name="Upcroft P."/>
            <person name="White O."/>
            <person name="Salzberg S.L."/>
            <person name="Tang P."/>
            <person name="Chiu C.-H."/>
            <person name="Lee Y.-S."/>
            <person name="Embley T.M."/>
            <person name="Coombs G.H."/>
            <person name="Mottram J.C."/>
            <person name="Tachezy J."/>
            <person name="Fraser-Liggett C.M."/>
            <person name="Johnson P.J."/>
        </authorList>
    </citation>
    <scope>NUCLEOTIDE SEQUENCE [LARGE SCALE GENOMIC DNA]</scope>
    <source>
        <strain evidence="8">G3</strain>
    </source>
</reference>
<dbReference type="Pfam" id="PF00069">
    <property type="entry name" value="Pkinase"/>
    <property type="match status" value="1"/>
</dbReference>
<dbReference type="RefSeq" id="XP_001328493.1">
    <property type="nucleotide sequence ID" value="XM_001328458.1"/>
</dbReference>
<dbReference type="EMBL" id="DS113244">
    <property type="protein sequence ID" value="EAY16270.1"/>
    <property type="molecule type" value="Genomic_DNA"/>
</dbReference>
<dbReference type="InParanoid" id="A2DTG1"/>
<dbReference type="VEuPathDB" id="TrichDB:TVAG_423230"/>
<dbReference type="GO" id="GO:0005634">
    <property type="term" value="C:nucleus"/>
    <property type="evidence" value="ECO:0000318"/>
    <property type="project" value="GO_Central"/>
</dbReference>
<keyword evidence="2 4" id="KW-0547">Nucleotide-binding</keyword>
<evidence type="ECO:0000256" key="3">
    <source>
        <dbReference type="ARBA" id="ARBA00022840"/>
    </source>
</evidence>
<evidence type="ECO:0000256" key="1">
    <source>
        <dbReference type="ARBA" id="ARBA00012513"/>
    </source>
</evidence>
<dbReference type="GO" id="GO:0004674">
    <property type="term" value="F:protein serine/threonine kinase activity"/>
    <property type="evidence" value="ECO:0000318"/>
    <property type="project" value="GO_Central"/>
</dbReference>
<dbReference type="SUPFAM" id="SSF56112">
    <property type="entry name" value="Protein kinase-like (PK-like)"/>
    <property type="match status" value="1"/>
</dbReference>
<dbReference type="InterPro" id="IPR008271">
    <property type="entry name" value="Ser/Thr_kinase_AS"/>
</dbReference>
<evidence type="ECO:0000259" key="7">
    <source>
        <dbReference type="PROSITE" id="PS50011"/>
    </source>
</evidence>
<accession>A2DTG1</accession>
<dbReference type="InterPro" id="IPR000719">
    <property type="entry name" value="Prot_kinase_dom"/>
</dbReference>
<dbReference type="AlphaFoldDB" id="A2DTG1"/>
<organism evidence="8 9">
    <name type="scientific">Trichomonas vaginalis (strain ATCC PRA-98 / G3)</name>
    <dbReference type="NCBI Taxonomy" id="412133"/>
    <lineage>
        <taxon>Eukaryota</taxon>
        <taxon>Metamonada</taxon>
        <taxon>Parabasalia</taxon>
        <taxon>Trichomonadida</taxon>
        <taxon>Trichomonadidae</taxon>
        <taxon>Trichomonas</taxon>
    </lineage>
</organism>
<dbReference type="SMR" id="A2DTG1"/>
<feature type="compositionally biased region" description="Low complexity" evidence="6">
    <location>
        <begin position="363"/>
        <end position="373"/>
    </location>
</feature>
<dbReference type="SMART" id="SM00220">
    <property type="entry name" value="S_TKc"/>
    <property type="match status" value="1"/>
</dbReference>
<dbReference type="OMA" id="QPRIIAN"/>
<dbReference type="InterPro" id="IPR011009">
    <property type="entry name" value="Kinase-like_dom_sf"/>
</dbReference>
<evidence type="ECO:0000256" key="2">
    <source>
        <dbReference type="ARBA" id="ARBA00022741"/>
    </source>
</evidence>
<dbReference type="eggNOG" id="KOG1164">
    <property type="taxonomic scope" value="Eukaryota"/>
</dbReference>
<dbReference type="FunFam" id="1.10.510.10:FF:000596">
    <property type="entry name" value="CK1 family protein kinase"/>
    <property type="match status" value="1"/>
</dbReference>
<evidence type="ECO:0000256" key="4">
    <source>
        <dbReference type="PROSITE-ProRule" id="PRU10141"/>
    </source>
</evidence>
<dbReference type="GO" id="GO:0005524">
    <property type="term" value="F:ATP binding"/>
    <property type="evidence" value="ECO:0007669"/>
    <property type="project" value="UniProtKB-UniRule"/>
</dbReference>
<feature type="domain" description="Protein kinase" evidence="7">
    <location>
        <begin position="13"/>
        <end position="281"/>
    </location>
</feature>
<protein>
    <recommendedName>
        <fullName evidence="1">non-specific serine/threonine protein kinase</fullName>
        <ecNumber evidence="1">2.7.11.1</ecNumber>
    </recommendedName>
</protein>
<dbReference type="PROSITE" id="PS50011">
    <property type="entry name" value="PROTEIN_KINASE_DOM"/>
    <property type="match status" value="1"/>
</dbReference>
<keyword evidence="8" id="KW-0808">Transferase</keyword>
<dbReference type="VEuPathDB" id="TrichDB:TVAGG3_0593430"/>
<feature type="region of interest" description="Disordered" evidence="6">
    <location>
        <begin position="359"/>
        <end position="401"/>
    </location>
</feature>
<keyword evidence="9" id="KW-1185">Reference proteome</keyword>
<dbReference type="EC" id="2.7.11.1" evidence="1"/>
<dbReference type="GO" id="GO:0007165">
    <property type="term" value="P:signal transduction"/>
    <property type="evidence" value="ECO:0000318"/>
    <property type="project" value="GO_Central"/>
</dbReference>
<evidence type="ECO:0000313" key="9">
    <source>
        <dbReference type="Proteomes" id="UP000001542"/>
    </source>
</evidence>
<proteinExistence type="inferred from homology"/>
<dbReference type="Gene3D" id="1.10.510.10">
    <property type="entry name" value="Transferase(Phosphotransferase) domain 1"/>
    <property type="match status" value="1"/>
</dbReference>
<dbReference type="PANTHER" id="PTHR11909">
    <property type="entry name" value="CASEIN KINASE-RELATED"/>
    <property type="match status" value="1"/>
</dbReference>
<evidence type="ECO:0000256" key="6">
    <source>
        <dbReference type="SAM" id="MobiDB-lite"/>
    </source>
</evidence>
<feature type="binding site" evidence="4">
    <location>
        <position position="42"/>
    </location>
    <ligand>
        <name>ATP</name>
        <dbReference type="ChEBI" id="CHEBI:30616"/>
    </ligand>
</feature>
<dbReference type="KEGG" id="tva:4774279"/>